<dbReference type="CDD" id="cd00200">
    <property type="entry name" value="WD40"/>
    <property type="match status" value="1"/>
</dbReference>
<gene>
    <name evidence="14" type="ORF">DMN91_011975</name>
</gene>
<dbReference type="SMART" id="SM00320">
    <property type="entry name" value="WD40"/>
    <property type="match status" value="6"/>
</dbReference>
<evidence type="ECO:0000256" key="7">
    <source>
        <dbReference type="ARBA" id="ARBA00022989"/>
    </source>
</evidence>
<feature type="repeat" description="WD" evidence="10">
    <location>
        <begin position="215"/>
        <end position="256"/>
    </location>
</feature>
<evidence type="ECO:0000256" key="3">
    <source>
        <dbReference type="ARBA" id="ARBA00022475"/>
    </source>
</evidence>
<dbReference type="PANTHER" id="PTHR11388:SF100">
    <property type="entry name" value="SOLUTE CARRIER ORGANIC ANION TRANSPORTER FAMILY MEMBER 4A1"/>
    <property type="match status" value="1"/>
</dbReference>
<evidence type="ECO:0000256" key="11">
    <source>
        <dbReference type="SAM" id="Phobius"/>
    </source>
</evidence>
<dbReference type="InterPro" id="IPR019775">
    <property type="entry name" value="WD40_repeat_CS"/>
</dbReference>
<protein>
    <recommendedName>
        <fullName evidence="13">Kazal-like domain-containing protein</fullName>
    </recommendedName>
</protein>
<keyword evidence="8 11" id="KW-0472">Membrane</keyword>
<feature type="transmembrane region" description="Helical" evidence="11">
    <location>
        <begin position="427"/>
        <end position="453"/>
    </location>
</feature>
<keyword evidence="9" id="KW-1015">Disulfide bond</keyword>
<evidence type="ECO:0000313" key="14">
    <source>
        <dbReference type="EMBL" id="RLU16215.1"/>
    </source>
</evidence>
<dbReference type="InterPro" id="IPR015943">
    <property type="entry name" value="WD40/YVTN_repeat-like_dom_sf"/>
</dbReference>
<dbReference type="Proteomes" id="UP000279307">
    <property type="component" value="Chromosome 12"/>
</dbReference>
<reference evidence="14 15" key="1">
    <citation type="journal article" date="2018" name="Genome Res.">
        <title>The genomic architecture and molecular evolution of ant odorant receptors.</title>
        <authorList>
            <person name="McKenzie S.K."/>
            <person name="Kronauer D.J.C."/>
        </authorList>
    </citation>
    <scope>NUCLEOTIDE SEQUENCE [LARGE SCALE GENOMIC DNA]</scope>
    <source>
        <strain evidence="14">Clonal line C1</strain>
    </source>
</reference>
<dbReference type="CDD" id="cd17403">
    <property type="entry name" value="MFS_SLCO4_OATP4"/>
    <property type="match status" value="1"/>
</dbReference>
<dbReference type="GO" id="GO:0016323">
    <property type="term" value="C:basolateral plasma membrane"/>
    <property type="evidence" value="ECO:0007669"/>
    <property type="project" value="TreeGrafter"/>
</dbReference>
<feature type="signal peptide" evidence="12">
    <location>
        <begin position="1"/>
        <end position="16"/>
    </location>
</feature>
<dbReference type="GO" id="GO:0043252">
    <property type="term" value="P:sodium-independent organic anion transport"/>
    <property type="evidence" value="ECO:0007669"/>
    <property type="project" value="TreeGrafter"/>
</dbReference>
<evidence type="ECO:0000256" key="1">
    <source>
        <dbReference type="ARBA" id="ARBA00004651"/>
    </source>
</evidence>
<feature type="transmembrane region" description="Helical" evidence="11">
    <location>
        <begin position="932"/>
        <end position="950"/>
    </location>
</feature>
<feature type="transmembrane region" description="Helical" evidence="11">
    <location>
        <begin position="690"/>
        <end position="712"/>
    </location>
</feature>
<feature type="transmembrane region" description="Helical" evidence="11">
    <location>
        <begin position="724"/>
        <end position="748"/>
    </location>
</feature>
<evidence type="ECO:0000256" key="6">
    <source>
        <dbReference type="ARBA" id="ARBA00022737"/>
    </source>
</evidence>
<dbReference type="PROSITE" id="PS50294">
    <property type="entry name" value="WD_REPEATS_REGION"/>
    <property type="match status" value="4"/>
</dbReference>
<feature type="repeat" description="WD" evidence="10">
    <location>
        <begin position="130"/>
        <end position="172"/>
    </location>
</feature>
<evidence type="ECO:0000256" key="5">
    <source>
        <dbReference type="ARBA" id="ARBA00022692"/>
    </source>
</evidence>
<evidence type="ECO:0000256" key="10">
    <source>
        <dbReference type="PROSITE-ProRule" id="PRU00221"/>
    </source>
</evidence>
<proteinExistence type="inferred from homology"/>
<dbReference type="EMBL" id="QOIP01000012">
    <property type="protein sequence ID" value="RLU16215.1"/>
    <property type="molecule type" value="Genomic_DNA"/>
</dbReference>
<keyword evidence="3" id="KW-1003">Cell membrane</keyword>
<evidence type="ECO:0000256" key="4">
    <source>
        <dbReference type="ARBA" id="ARBA00022574"/>
    </source>
</evidence>
<dbReference type="AlphaFoldDB" id="A0A3L8D6Y1"/>
<keyword evidence="6" id="KW-0677">Repeat</keyword>
<dbReference type="SUPFAM" id="SSF50978">
    <property type="entry name" value="WD40 repeat-like"/>
    <property type="match status" value="1"/>
</dbReference>
<dbReference type="NCBIfam" id="TIGR00805">
    <property type="entry name" value="oat"/>
    <property type="match status" value="1"/>
</dbReference>
<feature type="chain" id="PRO_5018245081" description="Kazal-like domain-containing protein" evidence="12">
    <location>
        <begin position="17"/>
        <end position="1036"/>
    </location>
</feature>
<dbReference type="SUPFAM" id="SSF103473">
    <property type="entry name" value="MFS general substrate transporter"/>
    <property type="match status" value="1"/>
</dbReference>
<evidence type="ECO:0000313" key="15">
    <source>
        <dbReference type="Proteomes" id="UP000279307"/>
    </source>
</evidence>
<dbReference type="SUPFAM" id="SSF100895">
    <property type="entry name" value="Kazal-type serine protease inhibitors"/>
    <property type="match status" value="1"/>
</dbReference>
<dbReference type="InterPro" id="IPR036058">
    <property type="entry name" value="Kazal_dom_sf"/>
</dbReference>
<organism evidence="14 15">
    <name type="scientific">Ooceraea biroi</name>
    <name type="common">Clonal raider ant</name>
    <name type="synonym">Cerapachys biroi</name>
    <dbReference type="NCBI Taxonomy" id="2015173"/>
    <lineage>
        <taxon>Eukaryota</taxon>
        <taxon>Metazoa</taxon>
        <taxon>Ecdysozoa</taxon>
        <taxon>Arthropoda</taxon>
        <taxon>Hexapoda</taxon>
        <taxon>Insecta</taxon>
        <taxon>Pterygota</taxon>
        <taxon>Neoptera</taxon>
        <taxon>Endopterygota</taxon>
        <taxon>Hymenoptera</taxon>
        <taxon>Apocrita</taxon>
        <taxon>Aculeata</taxon>
        <taxon>Formicoidea</taxon>
        <taxon>Formicidae</taxon>
        <taxon>Dorylinae</taxon>
        <taxon>Ooceraea</taxon>
    </lineage>
</organism>
<evidence type="ECO:0000256" key="12">
    <source>
        <dbReference type="SAM" id="SignalP"/>
    </source>
</evidence>
<feature type="transmembrane region" description="Helical" evidence="11">
    <location>
        <begin position="496"/>
        <end position="517"/>
    </location>
</feature>
<feature type="repeat" description="WD" evidence="10">
    <location>
        <begin position="257"/>
        <end position="298"/>
    </location>
</feature>
<dbReference type="Pfam" id="PF03137">
    <property type="entry name" value="OATP"/>
    <property type="match status" value="1"/>
</dbReference>
<dbReference type="PROSITE" id="PS51465">
    <property type="entry name" value="KAZAL_2"/>
    <property type="match status" value="1"/>
</dbReference>
<dbReference type="PANTHER" id="PTHR11388">
    <property type="entry name" value="ORGANIC ANION TRANSPORTER"/>
    <property type="match status" value="1"/>
</dbReference>
<dbReference type="InterPro" id="IPR036322">
    <property type="entry name" value="WD40_repeat_dom_sf"/>
</dbReference>
<dbReference type="PROSITE" id="PS50082">
    <property type="entry name" value="WD_REPEATS_2"/>
    <property type="match status" value="6"/>
</dbReference>
<feature type="domain" description="Kazal-like" evidence="13">
    <location>
        <begin position="803"/>
        <end position="858"/>
    </location>
</feature>
<feature type="transmembrane region" description="Helical" evidence="11">
    <location>
        <begin position="617"/>
        <end position="643"/>
    </location>
</feature>
<dbReference type="Pfam" id="PF07648">
    <property type="entry name" value="Kazal_2"/>
    <property type="match status" value="1"/>
</dbReference>
<evidence type="ECO:0000256" key="9">
    <source>
        <dbReference type="ARBA" id="ARBA00023157"/>
    </source>
</evidence>
<feature type="repeat" description="WD" evidence="10">
    <location>
        <begin position="299"/>
        <end position="333"/>
    </location>
</feature>
<dbReference type="InterPro" id="IPR020472">
    <property type="entry name" value="WD40_PAC1"/>
</dbReference>
<feature type="repeat" description="WD" evidence="10">
    <location>
        <begin position="173"/>
        <end position="214"/>
    </location>
</feature>
<keyword evidence="12" id="KW-0732">Signal</keyword>
<dbReference type="GO" id="GO:0015347">
    <property type="term" value="F:sodium-independent organic anion transmembrane transporter activity"/>
    <property type="evidence" value="ECO:0007669"/>
    <property type="project" value="TreeGrafter"/>
</dbReference>
<feature type="transmembrane region" description="Helical" evidence="11">
    <location>
        <begin position="760"/>
        <end position="781"/>
    </location>
</feature>
<feature type="repeat" description="WD" evidence="10">
    <location>
        <begin position="108"/>
        <end position="129"/>
    </location>
</feature>
<feature type="transmembrane region" description="Helical" evidence="11">
    <location>
        <begin position="978"/>
        <end position="999"/>
    </location>
</feature>
<name>A0A3L8D6Y1_OOCBI</name>
<accession>A0A3L8D6Y1</accession>
<evidence type="ECO:0000259" key="13">
    <source>
        <dbReference type="PROSITE" id="PS51465"/>
    </source>
</evidence>
<dbReference type="PRINTS" id="PR00320">
    <property type="entry name" value="GPROTEINBRPT"/>
</dbReference>
<keyword evidence="5 11" id="KW-0812">Transmembrane</keyword>
<dbReference type="InterPro" id="IPR036259">
    <property type="entry name" value="MFS_trans_sf"/>
</dbReference>
<dbReference type="Gene3D" id="1.20.1250.20">
    <property type="entry name" value="MFS general substrate transporter like domains"/>
    <property type="match status" value="1"/>
</dbReference>
<sequence length="1036" mass="113506">MRLLKFLLRYFPPGLALEYTQGGDIKTKMIDLLDLSAEAAEPVITEGVVDQLIETLRKLQDKVCDVDTKRYYKYKTLQTHLLPVTNVAFDKLGKRYFTFKLSLDHSCLTGSYDRTCKVWDIDSGTELLTLEGHKNVVYAVSFNNPISDRIVTGSFDRTAKVWCSRTGYCLATMWGHDAEVTVAKFSPTRCEIATGSIDATSKIFHAETGQELGTLNGHKAEVIALHYNDDGNQMISGSFDGTVNVWDTRTFTRSSMLSGHRAELSNCLYNFDCSLIASSSMDKSAKVWDIRTNSCLATLSGHDDEVLDLAFDNNGRKLATASGDTTARVWNVNGHFQQLALMRGHREEVSKDYNMNGISNQAFDGIESVSGVPDMHETLSSFPEQFGDSPRKSEIKPEILKETDNLTCGWFWFRPVYLQRFRTAKWALFWLCWAGAMQGMVVNGFVNVVITTIERRFGLKSSETGLIAGGYDIASFLLLVPVSYLGGRAKASKPRYIGIGVLVLGIGSLLFASPHYLAGPYRGGQQKENVCRNVANASSHSISCTDQSTVQAELEPYSGVYLTIFLVAQLLHGAGAAPFYTLGVTYLDENVSKKMSSVYLDSSTIGLIPDSNVWIGAWWIGFLAAAVICFVIAIPVLAFPAALPGSEELAKDRVSEAHEKSTRSTAGTGEAFSKIRELPRALTELLGNPAFFMLNLAGASEGLLIAGFAAFLPKLIENQFSVSASSAALLMGLVTVPAGGGGTFLGGYLIKRFNLPCSGILKFCLLATAACIAFTLCFALNCPNLDFAGLTVPYQNNTKKIALSLENNCNKGCGCSRSQFDPICGVDGITYYSPCHAGCYQETLINDVKVYMDCSCIHAPAMNLTTSDTGNIVQYEAINTTCSSTCSYLWLFIVLAFCNMFMTFLCTMPALSSTLRVVRDDQRSFALGVQWIKVRILGTIPAPMVFGALIDDTCILWNETCEGRGACLVYDNYYMSRYMLALAFIGKAASLLFFFLAWWTYVPPGGRGINENSRQQTAATLMLSDTSQEAQIVPIP</sequence>
<dbReference type="PROSITE" id="PS00678">
    <property type="entry name" value="WD_REPEATS_1"/>
    <property type="match status" value="3"/>
</dbReference>
<dbReference type="OrthoDB" id="674604at2759"/>
<dbReference type="InterPro" id="IPR001680">
    <property type="entry name" value="WD40_rpt"/>
</dbReference>
<feature type="transmembrane region" description="Helical" evidence="11">
    <location>
        <begin position="888"/>
        <end position="911"/>
    </location>
</feature>
<dbReference type="Pfam" id="PF00400">
    <property type="entry name" value="WD40"/>
    <property type="match status" value="6"/>
</dbReference>
<comment type="similarity">
    <text evidence="2">Belongs to the organo anion transporter (TC 2.A.60) family.</text>
</comment>
<dbReference type="InterPro" id="IPR002350">
    <property type="entry name" value="Kazal_dom"/>
</dbReference>
<dbReference type="Gene3D" id="2.130.10.10">
    <property type="entry name" value="YVTN repeat-like/Quinoprotein amine dehydrogenase"/>
    <property type="match status" value="2"/>
</dbReference>
<comment type="subcellular location">
    <subcellularLocation>
        <location evidence="1">Cell membrane</location>
        <topology evidence="1">Multi-pass membrane protein</topology>
    </subcellularLocation>
</comment>
<keyword evidence="4 10" id="KW-0853">WD repeat</keyword>
<keyword evidence="7 11" id="KW-1133">Transmembrane helix</keyword>
<comment type="caution">
    <text evidence="14">The sequence shown here is derived from an EMBL/GenBank/DDBJ whole genome shotgun (WGS) entry which is preliminary data.</text>
</comment>
<evidence type="ECO:0000256" key="2">
    <source>
        <dbReference type="ARBA" id="ARBA00009657"/>
    </source>
</evidence>
<feature type="transmembrane region" description="Helical" evidence="11">
    <location>
        <begin position="465"/>
        <end position="484"/>
    </location>
</feature>
<dbReference type="InterPro" id="IPR004156">
    <property type="entry name" value="OATP"/>
</dbReference>
<evidence type="ECO:0000256" key="8">
    <source>
        <dbReference type="ARBA" id="ARBA00023136"/>
    </source>
</evidence>